<dbReference type="GO" id="GO:0003700">
    <property type="term" value="F:DNA-binding transcription factor activity"/>
    <property type="evidence" value="ECO:0007669"/>
    <property type="project" value="InterPro"/>
</dbReference>
<dbReference type="Gene3D" id="1.10.10.60">
    <property type="entry name" value="Homeodomain-like"/>
    <property type="match status" value="2"/>
</dbReference>
<evidence type="ECO:0000313" key="7">
    <source>
        <dbReference type="EMBL" id="MBB3150778.1"/>
    </source>
</evidence>
<proteinExistence type="predicted"/>
<evidence type="ECO:0000256" key="3">
    <source>
        <dbReference type="ARBA" id="ARBA00023163"/>
    </source>
</evidence>
<keyword evidence="4" id="KW-0597">Phosphoprotein</keyword>
<dbReference type="CDD" id="cd17536">
    <property type="entry name" value="REC_YesN-like"/>
    <property type="match status" value="1"/>
</dbReference>
<name>A0A7W5C4B8_9BACL</name>
<reference evidence="7 8" key="1">
    <citation type="submission" date="2020-08" db="EMBL/GenBank/DDBJ databases">
        <title>Genomic Encyclopedia of Type Strains, Phase III (KMG-III): the genomes of soil and plant-associated and newly described type strains.</title>
        <authorList>
            <person name="Whitman W."/>
        </authorList>
    </citation>
    <scope>NUCLEOTIDE SEQUENCE [LARGE SCALE GENOMIC DNA]</scope>
    <source>
        <strain evidence="7 8">CECT 8234</strain>
    </source>
</reference>
<dbReference type="AlphaFoldDB" id="A0A7W5C4B8"/>
<comment type="caution">
    <text evidence="7">The sequence shown here is derived from an EMBL/GenBank/DDBJ whole genome shotgun (WGS) entry which is preliminary data.</text>
</comment>
<dbReference type="Pfam" id="PF12833">
    <property type="entry name" value="HTH_18"/>
    <property type="match status" value="1"/>
</dbReference>
<dbReference type="GO" id="GO:0000160">
    <property type="term" value="P:phosphorelay signal transduction system"/>
    <property type="evidence" value="ECO:0007669"/>
    <property type="project" value="InterPro"/>
</dbReference>
<dbReference type="PROSITE" id="PS01124">
    <property type="entry name" value="HTH_ARAC_FAMILY_2"/>
    <property type="match status" value="1"/>
</dbReference>
<dbReference type="PROSITE" id="PS00041">
    <property type="entry name" value="HTH_ARAC_FAMILY_1"/>
    <property type="match status" value="1"/>
</dbReference>
<dbReference type="Pfam" id="PF17853">
    <property type="entry name" value="GGDEF_2"/>
    <property type="match status" value="1"/>
</dbReference>
<feature type="modified residue" description="4-aspartylphosphate" evidence="4">
    <location>
        <position position="55"/>
    </location>
</feature>
<evidence type="ECO:0000256" key="2">
    <source>
        <dbReference type="ARBA" id="ARBA00023125"/>
    </source>
</evidence>
<dbReference type="EMBL" id="JACHXW010000002">
    <property type="protein sequence ID" value="MBB3150778.1"/>
    <property type="molecule type" value="Genomic_DNA"/>
</dbReference>
<dbReference type="RefSeq" id="WP_183559093.1">
    <property type="nucleotide sequence ID" value="NZ_CBCSLB010000004.1"/>
</dbReference>
<evidence type="ECO:0000256" key="1">
    <source>
        <dbReference type="ARBA" id="ARBA00023015"/>
    </source>
</evidence>
<dbReference type="Proteomes" id="UP000518605">
    <property type="component" value="Unassembled WGS sequence"/>
</dbReference>
<keyword evidence="3" id="KW-0804">Transcription</keyword>
<dbReference type="GO" id="GO:0043565">
    <property type="term" value="F:sequence-specific DNA binding"/>
    <property type="evidence" value="ECO:0007669"/>
    <property type="project" value="InterPro"/>
</dbReference>
<dbReference type="Pfam" id="PF00072">
    <property type="entry name" value="Response_reg"/>
    <property type="match status" value="1"/>
</dbReference>
<dbReference type="PROSITE" id="PS50110">
    <property type="entry name" value="RESPONSE_REGULATORY"/>
    <property type="match status" value="1"/>
</dbReference>
<organism evidence="7 8">
    <name type="scientific">Paenibacillus endophyticus</name>
    <dbReference type="NCBI Taxonomy" id="1294268"/>
    <lineage>
        <taxon>Bacteria</taxon>
        <taxon>Bacillati</taxon>
        <taxon>Bacillota</taxon>
        <taxon>Bacilli</taxon>
        <taxon>Bacillales</taxon>
        <taxon>Paenibacillaceae</taxon>
        <taxon>Paenibacillus</taxon>
    </lineage>
</organism>
<accession>A0A7W5C4B8</accession>
<dbReference type="InterPro" id="IPR018060">
    <property type="entry name" value="HTH_AraC"/>
</dbReference>
<protein>
    <submittedName>
        <fullName evidence="7">Two-component system response regulator YesN</fullName>
    </submittedName>
</protein>
<dbReference type="InterPro" id="IPR009057">
    <property type="entry name" value="Homeodomain-like_sf"/>
</dbReference>
<evidence type="ECO:0000313" key="8">
    <source>
        <dbReference type="Proteomes" id="UP000518605"/>
    </source>
</evidence>
<dbReference type="InterPro" id="IPR041522">
    <property type="entry name" value="CdaR_GGDEF"/>
</dbReference>
<feature type="domain" description="Response regulatory" evidence="6">
    <location>
        <begin position="3"/>
        <end position="120"/>
    </location>
</feature>
<dbReference type="Gene3D" id="3.40.50.2300">
    <property type="match status" value="1"/>
</dbReference>
<dbReference type="SMART" id="SM00448">
    <property type="entry name" value="REC"/>
    <property type="match status" value="1"/>
</dbReference>
<dbReference type="SUPFAM" id="SSF46689">
    <property type="entry name" value="Homeodomain-like"/>
    <property type="match status" value="2"/>
</dbReference>
<dbReference type="InterPro" id="IPR001789">
    <property type="entry name" value="Sig_transdc_resp-reg_receiver"/>
</dbReference>
<keyword evidence="8" id="KW-1185">Reference proteome</keyword>
<gene>
    <name evidence="7" type="ORF">FHS16_000812</name>
</gene>
<keyword evidence="1" id="KW-0805">Transcription regulation</keyword>
<dbReference type="SMART" id="SM00342">
    <property type="entry name" value="HTH_ARAC"/>
    <property type="match status" value="1"/>
</dbReference>
<dbReference type="InterPro" id="IPR018062">
    <property type="entry name" value="HTH_AraC-typ_CS"/>
</dbReference>
<keyword evidence="2" id="KW-0238">DNA-binding</keyword>
<evidence type="ECO:0000259" key="5">
    <source>
        <dbReference type="PROSITE" id="PS01124"/>
    </source>
</evidence>
<dbReference type="SUPFAM" id="SSF52172">
    <property type="entry name" value="CheY-like"/>
    <property type="match status" value="1"/>
</dbReference>
<dbReference type="PANTHER" id="PTHR43280">
    <property type="entry name" value="ARAC-FAMILY TRANSCRIPTIONAL REGULATOR"/>
    <property type="match status" value="1"/>
</dbReference>
<sequence>MPRIVIVDDESIFRKGLRKMIAELDPQWEVVGEARDGYEALQLVEELLPDAVLTDIRMPRMNGIQLQQLLRERFRDLLCVVISGFDDFIYIQQSMRQGAMDYLMKPIEREELGKVLSQLREKVHVGQRLQVDPAIAVKSHREEHRIRQHVSEHLITALLRGSVNDADLELLRSIGIAFQHPYFACMVIKLDKSSIGSERYNRADPSLFQLYIQQLVQEVLSRRVNGYCFVMSETEVAALINIPDREQAMVGIREIGESIRRQMTSLSNITVTIGIGQAVEGFKAIAESYNEAEIALLHRLIIGGDKVIAYGEITRDDRLYSDLSSSSWELLEQAVHKGKRELVAEAVQTFVSELCSKAYSPEVVHQQLCKLLLHYYETAGKLGMTKEWLGSKDMKAVLFHICSISSREELMEECSLLLVRLAVCIAENVAQPERDPIEKSIRYIEQNYANALTLKEVADAVYLNAAYFSTLFKQRMGKSFVERLTEVRIHEAKRRMAQTDQKIAAIAEHTGFANIRHFNRVFKNETGMSPKLYRDQLQAGANPNSQ</sequence>
<dbReference type="InterPro" id="IPR011006">
    <property type="entry name" value="CheY-like_superfamily"/>
</dbReference>
<evidence type="ECO:0000259" key="6">
    <source>
        <dbReference type="PROSITE" id="PS50110"/>
    </source>
</evidence>
<dbReference type="PANTHER" id="PTHR43280:SF28">
    <property type="entry name" value="HTH-TYPE TRANSCRIPTIONAL ACTIVATOR RHAS"/>
    <property type="match status" value="1"/>
</dbReference>
<feature type="domain" description="HTH araC/xylS-type" evidence="5">
    <location>
        <begin position="438"/>
        <end position="536"/>
    </location>
</feature>
<evidence type="ECO:0000256" key="4">
    <source>
        <dbReference type="PROSITE-ProRule" id="PRU00169"/>
    </source>
</evidence>